<dbReference type="NCBIfam" id="TIGR01494">
    <property type="entry name" value="ATPase_P-type"/>
    <property type="match status" value="2"/>
</dbReference>
<evidence type="ECO:0000256" key="12">
    <source>
        <dbReference type="ARBA" id="ARBA00022989"/>
    </source>
</evidence>
<reference evidence="18 19" key="1">
    <citation type="submission" date="2020-03" db="EMBL/GenBank/DDBJ databases">
        <title>Dissostichus mawsoni Genome sequencing and assembly.</title>
        <authorList>
            <person name="Park H."/>
        </authorList>
    </citation>
    <scope>NUCLEOTIDE SEQUENCE [LARGE SCALE GENOMIC DNA]</scope>
    <source>
        <strain evidence="18">DM0001</strain>
        <tissue evidence="18">Muscle</tissue>
    </source>
</reference>
<evidence type="ECO:0000256" key="3">
    <source>
        <dbReference type="ARBA" id="ARBA00022448"/>
    </source>
</evidence>
<comment type="subcellular location">
    <subcellularLocation>
        <location evidence="1">Endomembrane system</location>
        <topology evidence="1">Multi-pass membrane protein</topology>
    </subcellularLocation>
</comment>
<feature type="domain" description="P-type ATPase A" evidence="16">
    <location>
        <begin position="168"/>
        <end position="266"/>
    </location>
</feature>
<dbReference type="FunFam" id="2.70.150.10:FF:000001">
    <property type="entry name" value="Calcium-transporting ATPase"/>
    <property type="match status" value="1"/>
</dbReference>
<evidence type="ECO:0000313" key="18">
    <source>
        <dbReference type="EMBL" id="KAF3843892.1"/>
    </source>
</evidence>
<name>A0A7J5Y378_DISMA</name>
<dbReference type="GO" id="GO:0012505">
    <property type="term" value="C:endomembrane system"/>
    <property type="evidence" value="ECO:0007669"/>
    <property type="project" value="UniProtKB-SubCell"/>
</dbReference>
<keyword evidence="14" id="KW-0472">Membrane</keyword>
<dbReference type="InterPro" id="IPR008250">
    <property type="entry name" value="ATPase_P-typ_transduc_dom_A_sf"/>
</dbReference>
<evidence type="ECO:0000256" key="1">
    <source>
        <dbReference type="ARBA" id="ARBA00004127"/>
    </source>
</evidence>
<dbReference type="InterPro" id="IPR001757">
    <property type="entry name" value="P_typ_ATPase"/>
</dbReference>
<dbReference type="PRINTS" id="PR00119">
    <property type="entry name" value="CATATPASE"/>
</dbReference>
<evidence type="ECO:0000256" key="2">
    <source>
        <dbReference type="ARBA" id="ARBA00012790"/>
    </source>
</evidence>
<keyword evidence="6" id="KW-0479">Metal-binding</keyword>
<evidence type="ECO:0000256" key="5">
    <source>
        <dbReference type="ARBA" id="ARBA00022692"/>
    </source>
</evidence>
<dbReference type="InterPro" id="IPR018303">
    <property type="entry name" value="ATPase_P-typ_P_site"/>
</dbReference>
<proteinExistence type="predicted"/>
<keyword evidence="7" id="KW-0547">Nucleotide-binding</keyword>
<comment type="caution">
    <text evidence="18">The sequence shown here is derived from an EMBL/GenBank/DDBJ whole genome shotgun (WGS) entry which is preliminary data.</text>
</comment>
<evidence type="ECO:0000256" key="9">
    <source>
        <dbReference type="ARBA" id="ARBA00022840"/>
    </source>
</evidence>
<dbReference type="GO" id="GO:0016887">
    <property type="term" value="F:ATP hydrolysis activity"/>
    <property type="evidence" value="ECO:0007669"/>
    <property type="project" value="InterPro"/>
</dbReference>
<dbReference type="GO" id="GO:0005886">
    <property type="term" value="C:plasma membrane"/>
    <property type="evidence" value="ECO:0007669"/>
    <property type="project" value="TreeGrafter"/>
</dbReference>
<evidence type="ECO:0000256" key="13">
    <source>
        <dbReference type="ARBA" id="ARBA00023065"/>
    </source>
</evidence>
<keyword evidence="8" id="KW-0106">Calcium</keyword>
<evidence type="ECO:0000256" key="10">
    <source>
        <dbReference type="ARBA" id="ARBA00022842"/>
    </source>
</evidence>
<keyword evidence="19" id="KW-1185">Reference proteome</keyword>
<dbReference type="SFLD" id="SFLDF00027">
    <property type="entry name" value="p-type_atpase"/>
    <property type="match status" value="1"/>
</dbReference>
<dbReference type="Pfam" id="PF08282">
    <property type="entry name" value="Hydrolase_3"/>
    <property type="match status" value="1"/>
</dbReference>
<keyword evidence="10" id="KW-0460">Magnesium</keyword>
<feature type="domain" description="Cation-transporting P-type ATPase C-terminal" evidence="17">
    <location>
        <begin position="769"/>
        <end position="808"/>
    </location>
</feature>
<evidence type="ECO:0000259" key="17">
    <source>
        <dbReference type="Pfam" id="PF00689"/>
    </source>
</evidence>
<organism evidence="18 19">
    <name type="scientific">Dissostichus mawsoni</name>
    <name type="common">Antarctic cod</name>
    <dbReference type="NCBI Taxonomy" id="36200"/>
    <lineage>
        <taxon>Eukaryota</taxon>
        <taxon>Metazoa</taxon>
        <taxon>Chordata</taxon>
        <taxon>Craniata</taxon>
        <taxon>Vertebrata</taxon>
        <taxon>Euteleostomi</taxon>
        <taxon>Actinopterygii</taxon>
        <taxon>Neopterygii</taxon>
        <taxon>Teleostei</taxon>
        <taxon>Neoteleostei</taxon>
        <taxon>Acanthomorphata</taxon>
        <taxon>Eupercaria</taxon>
        <taxon>Perciformes</taxon>
        <taxon>Notothenioidei</taxon>
        <taxon>Nototheniidae</taxon>
        <taxon>Dissostichus</taxon>
    </lineage>
</organism>
<dbReference type="CDD" id="cd02081">
    <property type="entry name" value="P-type_ATPase_Ca_PMCA-like"/>
    <property type="match status" value="1"/>
</dbReference>
<dbReference type="InterPro" id="IPR059000">
    <property type="entry name" value="ATPase_P-type_domA"/>
</dbReference>
<keyword evidence="4" id="KW-0109">Calcium transport</keyword>
<evidence type="ECO:0000313" key="19">
    <source>
        <dbReference type="Proteomes" id="UP000518266"/>
    </source>
</evidence>
<keyword evidence="5" id="KW-0812">Transmembrane</keyword>
<dbReference type="FunFam" id="1.20.1110.10:FF:000002">
    <property type="entry name" value="Calcium-transporting ATPase"/>
    <property type="match status" value="1"/>
</dbReference>
<dbReference type="EMBL" id="JAAKFY010000017">
    <property type="protein sequence ID" value="KAF3843892.1"/>
    <property type="molecule type" value="Genomic_DNA"/>
</dbReference>
<feature type="region of interest" description="Disordered" evidence="15">
    <location>
        <begin position="929"/>
        <end position="1000"/>
    </location>
</feature>
<evidence type="ECO:0000256" key="4">
    <source>
        <dbReference type="ARBA" id="ARBA00022568"/>
    </source>
</evidence>
<feature type="compositionally biased region" description="Basic and acidic residues" evidence="15">
    <location>
        <begin position="296"/>
        <end position="311"/>
    </location>
</feature>
<evidence type="ECO:0000256" key="15">
    <source>
        <dbReference type="SAM" id="MobiDB-lite"/>
    </source>
</evidence>
<dbReference type="Gene3D" id="3.40.50.1000">
    <property type="entry name" value="HAD superfamily/HAD-like"/>
    <property type="match status" value="1"/>
</dbReference>
<dbReference type="GO" id="GO:0051480">
    <property type="term" value="P:regulation of cytosolic calcium ion concentration"/>
    <property type="evidence" value="ECO:0007669"/>
    <property type="project" value="TreeGrafter"/>
</dbReference>
<dbReference type="InterPro" id="IPR023214">
    <property type="entry name" value="HAD_sf"/>
</dbReference>
<dbReference type="FunFam" id="3.40.50.1000:FF:000001">
    <property type="entry name" value="Phospholipid-transporting ATPase IC"/>
    <property type="match status" value="1"/>
</dbReference>
<dbReference type="GO" id="GO:0005524">
    <property type="term" value="F:ATP binding"/>
    <property type="evidence" value="ECO:0007669"/>
    <property type="project" value="UniProtKB-KW"/>
</dbReference>
<dbReference type="Gene3D" id="3.40.1110.10">
    <property type="entry name" value="Calcium-transporting ATPase, cytoplasmic domain N"/>
    <property type="match status" value="1"/>
</dbReference>
<keyword evidence="12" id="KW-1133">Transmembrane helix</keyword>
<evidence type="ECO:0000259" key="16">
    <source>
        <dbReference type="Pfam" id="PF00122"/>
    </source>
</evidence>
<dbReference type="Gene3D" id="2.70.150.10">
    <property type="entry name" value="Calcium-transporting ATPase, cytoplasmic transduction domain A"/>
    <property type="match status" value="1"/>
</dbReference>
<keyword evidence="3" id="KW-0813">Transport</keyword>
<feature type="region of interest" description="Disordered" evidence="15">
    <location>
        <begin position="274"/>
        <end position="331"/>
    </location>
</feature>
<dbReference type="InterPro" id="IPR044492">
    <property type="entry name" value="P_typ_ATPase_HD_dom"/>
</dbReference>
<feature type="compositionally biased region" description="Basic residues" evidence="15">
    <location>
        <begin position="284"/>
        <end position="295"/>
    </location>
</feature>
<dbReference type="Gene3D" id="1.20.1110.10">
    <property type="entry name" value="Calcium-transporting ATPase, transmembrane domain"/>
    <property type="match status" value="2"/>
</dbReference>
<dbReference type="Proteomes" id="UP000518266">
    <property type="component" value="Unassembled WGS sequence"/>
</dbReference>
<gene>
    <name evidence="18" type="ORF">F7725_015940</name>
</gene>
<dbReference type="GO" id="GO:0005388">
    <property type="term" value="F:P-type calcium transporter activity"/>
    <property type="evidence" value="ECO:0007669"/>
    <property type="project" value="UniProtKB-EC"/>
</dbReference>
<evidence type="ECO:0000256" key="7">
    <source>
        <dbReference type="ARBA" id="ARBA00022741"/>
    </source>
</evidence>
<dbReference type="FunFam" id="3.40.50.1000:FF:000007">
    <property type="entry name" value="Calcium-transporting ATPase"/>
    <property type="match status" value="1"/>
</dbReference>
<dbReference type="SFLD" id="SFLDG00002">
    <property type="entry name" value="C1.7:_P-type_atpase_like"/>
    <property type="match status" value="1"/>
</dbReference>
<keyword evidence="11" id="KW-1278">Translocase</keyword>
<dbReference type="PANTHER" id="PTHR24093">
    <property type="entry name" value="CATION TRANSPORTING ATPASE"/>
    <property type="match status" value="1"/>
</dbReference>
<dbReference type="InterPro" id="IPR023299">
    <property type="entry name" value="ATPase_P-typ_cyto_dom_N"/>
</dbReference>
<evidence type="ECO:0000256" key="14">
    <source>
        <dbReference type="ARBA" id="ARBA00023136"/>
    </source>
</evidence>
<accession>A0A7J5Y378</accession>
<dbReference type="EC" id="7.2.2.10" evidence="2"/>
<dbReference type="Pfam" id="PF00689">
    <property type="entry name" value="Cation_ATPase_C"/>
    <property type="match status" value="1"/>
</dbReference>
<dbReference type="PROSITE" id="PS00154">
    <property type="entry name" value="ATPASE_E1_E2"/>
    <property type="match status" value="1"/>
</dbReference>
<dbReference type="InterPro" id="IPR006068">
    <property type="entry name" value="ATPase_P-typ_cation-transptr_C"/>
</dbReference>
<dbReference type="PANTHER" id="PTHR24093:SF523">
    <property type="entry name" value="CALCIUM-TRANSPORTING ATPASE"/>
    <property type="match status" value="1"/>
</dbReference>
<dbReference type="GO" id="GO:0030165">
    <property type="term" value="F:PDZ domain binding"/>
    <property type="evidence" value="ECO:0007669"/>
    <property type="project" value="TreeGrafter"/>
</dbReference>
<feature type="region of interest" description="Disordered" evidence="15">
    <location>
        <begin position="23"/>
        <end position="44"/>
    </location>
</feature>
<dbReference type="SUPFAM" id="SSF81653">
    <property type="entry name" value="Calcium ATPase, transduction domain A"/>
    <property type="match status" value="1"/>
</dbReference>
<dbReference type="InterPro" id="IPR023298">
    <property type="entry name" value="ATPase_P-typ_TM_dom_sf"/>
</dbReference>
<protein>
    <recommendedName>
        <fullName evidence="2">P-type Ca(2+) transporter</fullName>
        <ecNumber evidence="2">7.2.2.10</ecNumber>
    </recommendedName>
</protein>
<evidence type="ECO:0000256" key="6">
    <source>
        <dbReference type="ARBA" id="ARBA00022723"/>
    </source>
</evidence>
<sequence>MHLRLNTESVLFIGRPLKSPEEADMATNSFRGSKHGRRGETNHEAEFSCSLQELRSVMELRGEESLTRIKESYGDLVWEALQDVTLIILEVAAIISLGLSFYSPPNAERQNCGSAAGGVDEDGEAEAGWIEGAAILLSVVCVVLVTAFNDWSKEKQFRGLQNRIEQEQKFTVVRGGQMLQILVSEIVVGDIAQVKYGDLLPTDGILIQGNDLKIDESSLTGESDHVKKSVEKDPMLLSGTHVMEGSGKMLVTAVGENSQTGIIFTLLGASEDSDVDEKAEKEKKEKKKKERKDKKSKKEEKAKKGKNKDGGPVEMQPLNDDGEPEKKKNLKKEKSVLQGKLTKLAGVTWTSECVPVYVQFFVKFFIIGVTVLVVAVPEGLPLAVTISLAYSVKTMGNATAICSDKTGTLTMNRMTVVQAYVAGQYYKRLPDPKDIPASAMDLLIQGIGVNCAYTTKIMPPEKEGGLARQIGNKTECALLGFSLDLNRDYQAVRNEIPEEKLFKVYTFNSVRKSMSTILTTTGTAKPFKPRNREDLVKQVIEPMASQGLRTICLAYRDFPAAEGEPDWEDEAHILTGLTCLGVVGIEDPVRPEVPDAIRKCQRAGITVRMVTGDNIDTARAIATKCGIIQPGDDFLCIEGKEFNRRIRNEQGEIEQERIDKIWPKLRVLARSSPTDKHTLVKGIIDSTVLEKRQVVAVTGDGTNDGPALKKADVGFAMGIAGTDVAKEASDIILTDDNFSSIVKAVMWGRNVYDSISKFLQFQLTVNVVAVTMLWVNLIMDTFASLALATEPPTEALLLRDPYGRNKPLNVFNIDSGRYAPLHAPPSEHYTIVFNTFVLMQIFNELNARKIHGERNVVSSVPTSWLKFLKTAGHGTQQDEIPEEELEDMDDLDEIDYAEMELKRGQVLFMSNPEFRIQDSMPQIPLIDEADCEDEPPTKRNSTVPPTPETEPSPQPTLPTSPNQNNNATERRIPLPGLAAFNSAGLPPCPGSPLHSLETSL</sequence>
<dbReference type="SUPFAM" id="SSF81665">
    <property type="entry name" value="Calcium ATPase, transmembrane domain M"/>
    <property type="match status" value="1"/>
</dbReference>
<keyword evidence="13" id="KW-0406">Ion transport</keyword>
<dbReference type="Pfam" id="PF13246">
    <property type="entry name" value="Cation_ATPase"/>
    <property type="match status" value="1"/>
</dbReference>
<feature type="compositionally biased region" description="Pro residues" evidence="15">
    <location>
        <begin position="944"/>
        <end position="958"/>
    </location>
</feature>
<dbReference type="SUPFAM" id="SSF56784">
    <property type="entry name" value="HAD-like"/>
    <property type="match status" value="1"/>
</dbReference>
<dbReference type="OrthoDB" id="116380at2759"/>
<dbReference type="AlphaFoldDB" id="A0A7J5Y378"/>
<dbReference type="GO" id="GO:0046872">
    <property type="term" value="F:metal ion binding"/>
    <property type="evidence" value="ECO:0007669"/>
    <property type="project" value="UniProtKB-KW"/>
</dbReference>
<evidence type="ECO:0000256" key="8">
    <source>
        <dbReference type="ARBA" id="ARBA00022837"/>
    </source>
</evidence>
<dbReference type="Pfam" id="PF00122">
    <property type="entry name" value="E1-E2_ATPase"/>
    <property type="match status" value="1"/>
</dbReference>
<evidence type="ECO:0000256" key="11">
    <source>
        <dbReference type="ARBA" id="ARBA00022967"/>
    </source>
</evidence>
<keyword evidence="9" id="KW-0067">ATP-binding</keyword>
<dbReference type="InterPro" id="IPR036412">
    <property type="entry name" value="HAD-like_sf"/>
</dbReference>
<dbReference type="SFLD" id="SFLDS00003">
    <property type="entry name" value="Haloacid_Dehalogenase"/>
    <property type="match status" value="1"/>
</dbReference>